<evidence type="ECO:0000313" key="1">
    <source>
        <dbReference type="EMBL" id="SDC15735.1"/>
    </source>
</evidence>
<reference evidence="2" key="1">
    <citation type="submission" date="2016-10" db="EMBL/GenBank/DDBJ databases">
        <authorList>
            <person name="Varghese N."/>
            <person name="Submissions S."/>
        </authorList>
    </citation>
    <scope>NUCLEOTIDE SEQUENCE [LARGE SCALE GENOMIC DNA]</scope>
    <source>
        <strain evidence="2">DSM 11005</strain>
    </source>
</reference>
<name>A0A1G6JBF6_9FIRM</name>
<keyword evidence="2" id="KW-1185">Reference proteome</keyword>
<sequence>MTYLRKSKINIITTDCVINAYDNAHYYIPYNNSDTQTVFTAVFCNDNAHYYIPYNNHRRQL</sequence>
<dbReference type="EMBL" id="FMYW01000003">
    <property type="protein sequence ID" value="SDC15735.1"/>
    <property type="molecule type" value="Genomic_DNA"/>
</dbReference>
<evidence type="ECO:0000313" key="2">
    <source>
        <dbReference type="Proteomes" id="UP000198943"/>
    </source>
</evidence>
<dbReference type="AlphaFoldDB" id="A0A1G6JBF6"/>
<gene>
    <name evidence="1" type="ORF">SAMN04487864_10330</name>
</gene>
<accession>A0A1G6JBF6</accession>
<organism evidence="1 2">
    <name type="scientific">Succiniclasticum ruminis</name>
    <dbReference type="NCBI Taxonomy" id="40841"/>
    <lineage>
        <taxon>Bacteria</taxon>
        <taxon>Bacillati</taxon>
        <taxon>Bacillota</taxon>
        <taxon>Negativicutes</taxon>
        <taxon>Acidaminococcales</taxon>
        <taxon>Acidaminococcaceae</taxon>
        <taxon>Succiniclasticum</taxon>
    </lineage>
</organism>
<proteinExistence type="predicted"/>
<protein>
    <submittedName>
        <fullName evidence="1">Uncharacterized protein</fullName>
    </submittedName>
</protein>
<dbReference type="Proteomes" id="UP000198943">
    <property type="component" value="Unassembled WGS sequence"/>
</dbReference>